<organism evidence="1 2">
    <name type="scientific">Methylobacterium crusticola</name>
    <dbReference type="NCBI Taxonomy" id="1697972"/>
    <lineage>
        <taxon>Bacteria</taxon>
        <taxon>Pseudomonadati</taxon>
        <taxon>Pseudomonadota</taxon>
        <taxon>Alphaproteobacteria</taxon>
        <taxon>Hyphomicrobiales</taxon>
        <taxon>Methylobacteriaceae</taxon>
        <taxon>Methylobacterium</taxon>
    </lineage>
</organism>
<dbReference type="Proteomes" id="UP001055167">
    <property type="component" value="Unassembled WGS sequence"/>
</dbReference>
<reference evidence="1" key="1">
    <citation type="journal article" date="2021" name="Front. Microbiol.">
        <title>Comprehensive Comparative Genomics and Phenotyping of Methylobacterium Species.</title>
        <authorList>
            <person name="Alessa O."/>
            <person name="Ogura Y."/>
            <person name="Fujitani Y."/>
            <person name="Takami H."/>
            <person name="Hayashi T."/>
            <person name="Sahin N."/>
            <person name="Tani A."/>
        </authorList>
    </citation>
    <scope>NUCLEOTIDE SEQUENCE</scope>
    <source>
        <strain evidence="1">KCTC 52305</strain>
    </source>
</reference>
<gene>
    <name evidence="1" type="ORF">OPKNFCMD_3258</name>
</gene>
<protein>
    <recommendedName>
        <fullName evidence="3">Transposase</fullName>
    </recommendedName>
</protein>
<evidence type="ECO:0008006" key="3">
    <source>
        <dbReference type="Google" id="ProtNLM"/>
    </source>
</evidence>
<name>A0ABQ4R0P0_9HYPH</name>
<keyword evidence="2" id="KW-1185">Reference proteome</keyword>
<evidence type="ECO:0000313" key="2">
    <source>
        <dbReference type="Proteomes" id="UP001055167"/>
    </source>
</evidence>
<accession>A0ABQ4R0P0</accession>
<proteinExistence type="predicted"/>
<dbReference type="RefSeq" id="WP_128562682.1">
    <property type="nucleotide sequence ID" value="NZ_BPQH01000009.1"/>
</dbReference>
<evidence type="ECO:0000313" key="1">
    <source>
        <dbReference type="EMBL" id="GJD50515.1"/>
    </source>
</evidence>
<comment type="caution">
    <text evidence="1">The sequence shown here is derived from an EMBL/GenBank/DDBJ whole genome shotgun (WGS) entry which is preliminary data.</text>
</comment>
<dbReference type="EMBL" id="BPQH01000009">
    <property type="protein sequence ID" value="GJD50515.1"/>
    <property type="molecule type" value="Genomic_DNA"/>
</dbReference>
<reference evidence="1" key="2">
    <citation type="submission" date="2021-08" db="EMBL/GenBank/DDBJ databases">
        <authorList>
            <person name="Tani A."/>
            <person name="Ola A."/>
            <person name="Ogura Y."/>
            <person name="Katsura K."/>
            <person name="Hayashi T."/>
        </authorList>
    </citation>
    <scope>NUCLEOTIDE SEQUENCE</scope>
    <source>
        <strain evidence="1">KCTC 52305</strain>
    </source>
</reference>
<sequence>MPLKFYGSYKRLRQIVSRCGIEGVWRYIEANDQHQFKAATGEHLNWWPSSNPTLPGNRR</sequence>